<dbReference type="PROSITE" id="PS00600">
    <property type="entry name" value="AA_TRANSFER_CLASS_3"/>
    <property type="match status" value="1"/>
</dbReference>
<evidence type="ECO:0000256" key="3">
    <source>
        <dbReference type="ARBA" id="ARBA00022679"/>
    </source>
</evidence>
<feature type="binding site" evidence="5">
    <location>
        <begin position="104"/>
        <end position="105"/>
    </location>
    <ligand>
        <name>pyridoxal 5'-phosphate</name>
        <dbReference type="ChEBI" id="CHEBI:597326"/>
    </ligand>
</feature>
<evidence type="ECO:0000256" key="2">
    <source>
        <dbReference type="ARBA" id="ARBA00022605"/>
    </source>
</evidence>
<dbReference type="CDD" id="cd00610">
    <property type="entry name" value="OAT_like"/>
    <property type="match status" value="1"/>
</dbReference>
<comment type="subcellular location">
    <subcellularLocation>
        <location evidence="5">Cytoplasm</location>
    </subcellularLocation>
</comment>
<dbReference type="InterPro" id="IPR015422">
    <property type="entry name" value="PyrdxlP-dep_Trfase_small"/>
</dbReference>
<dbReference type="NCBIfam" id="NF002797">
    <property type="entry name" value="PRK02936.1"/>
    <property type="match status" value="1"/>
</dbReference>
<dbReference type="RefSeq" id="WP_125559107.1">
    <property type="nucleotide sequence ID" value="NZ_RBVX01000027.1"/>
</dbReference>
<comment type="caution">
    <text evidence="6">The sequence shown here is derived from an EMBL/GenBank/DDBJ whole genome shotgun (WGS) entry which is preliminary data.</text>
</comment>
<name>A0A3R9Q0T5_9BACI</name>
<comment type="miscellaneous">
    <text evidence="5">May also have succinyldiaminopimelate aminotransferase activity, thus carrying out the corresponding step in lysine biosynthesis.</text>
</comment>
<dbReference type="PANTHER" id="PTHR11986">
    <property type="entry name" value="AMINOTRANSFERASE CLASS III"/>
    <property type="match status" value="1"/>
</dbReference>
<dbReference type="Pfam" id="PF00202">
    <property type="entry name" value="Aminotran_3"/>
    <property type="match status" value="1"/>
</dbReference>
<dbReference type="SUPFAM" id="SSF53383">
    <property type="entry name" value="PLP-dependent transferases"/>
    <property type="match status" value="1"/>
</dbReference>
<comment type="cofactor">
    <cofactor evidence="5">
        <name>pyridoxal 5'-phosphate</name>
        <dbReference type="ChEBI" id="CHEBI:597326"/>
    </cofactor>
    <text evidence="5">Binds 1 pyridoxal phosphate per subunit.</text>
</comment>
<dbReference type="GO" id="GO:0042802">
    <property type="term" value="F:identical protein binding"/>
    <property type="evidence" value="ECO:0007669"/>
    <property type="project" value="TreeGrafter"/>
</dbReference>
<keyword evidence="5" id="KW-0963">Cytoplasm</keyword>
<comment type="catalytic activity">
    <reaction evidence="5">
        <text>N(2)-acetyl-L-ornithine + 2-oxoglutarate = N-acetyl-L-glutamate 5-semialdehyde + L-glutamate</text>
        <dbReference type="Rhea" id="RHEA:18049"/>
        <dbReference type="ChEBI" id="CHEBI:16810"/>
        <dbReference type="ChEBI" id="CHEBI:29123"/>
        <dbReference type="ChEBI" id="CHEBI:29985"/>
        <dbReference type="ChEBI" id="CHEBI:57805"/>
        <dbReference type="EC" id="2.6.1.11"/>
    </reaction>
</comment>
<dbReference type="Gene3D" id="3.40.640.10">
    <property type="entry name" value="Type I PLP-dependent aspartate aminotransferase-like (Major domain)"/>
    <property type="match status" value="1"/>
</dbReference>
<comment type="similarity">
    <text evidence="5">Belongs to the class-III pyridoxal-phosphate-dependent aminotransferase family. ArgD subfamily.</text>
</comment>
<evidence type="ECO:0000313" key="6">
    <source>
        <dbReference type="EMBL" id="RSL31207.1"/>
    </source>
</evidence>
<dbReference type="GO" id="GO:0003992">
    <property type="term" value="F:N2-acetyl-L-ornithine:2-oxoglutarate 5-aminotransferase activity"/>
    <property type="evidence" value="ECO:0007669"/>
    <property type="project" value="UniProtKB-UniRule"/>
</dbReference>
<keyword evidence="7" id="KW-1185">Reference proteome</keyword>
<keyword evidence="3 5" id="KW-0808">Transferase</keyword>
<protein>
    <recommendedName>
        <fullName evidence="5">Acetylornithine aminotransferase</fullName>
        <shortName evidence="5">ACOAT</shortName>
        <ecNumber evidence="5">2.6.1.11</ecNumber>
    </recommendedName>
</protein>
<proteinExistence type="inferred from homology"/>
<dbReference type="Proteomes" id="UP000275076">
    <property type="component" value="Unassembled WGS sequence"/>
</dbReference>
<feature type="binding site" evidence="5">
    <location>
        <begin position="216"/>
        <end position="219"/>
    </location>
    <ligand>
        <name>pyridoxal 5'-phosphate</name>
        <dbReference type="ChEBI" id="CHEBI:597326"/>
    </ligand>
</feature>
<dbReference type="EMBL" id="RBVX01000027">
    <property type="protein sequence ID" value="RSL31207.1"/>
    <property type="molecule type" value="Genomic_DNA"/>
</dbReference>
<sequence length="390" mass="42313">MDQSIDNVQDGELFPTYKRWDITFEKASGETITDKSGNTYMDFMSGIGVVNLGHGHPTVVQAVENQLHKGWHASNFFHYEEQQQAVQLLTTHSCGDLVFFANSGAEANEAAIKLARKHTGRRKIISFVQSFHGRTFGSMAATGQESIHKGFGPMLEGFEYLPYNDVNELEKAVDENTAAVILEVVQGEGGVHPATDDFLKAIEKITQNSGSLLICDEIQTGLGRTGKFFAHEHSGIKPDIITTAKALGNGFPVGAMIGKSHLKEAFGPGSHGTTFGGNPLAMAAVNATLQTLLKEGWIEAAASKGEQFLKELHHQLMPLKNVKEIRGLGMMAGIELTDPAAEKIMALQDKGILVIAAGPNVIRLLPPLTTEWDTLMKGVQLLKEVLNEPK</sequence>
<reference evidence="6 7" key="1">
    <citation type="submission" date="2018-10" db="EMBL/GenBank/DDBJ databases">
        <title>Draft genome sequence of Bacillus salarius IM0101, isolated from a hypersaline soil in Inner Mongolia, China.</title>
        <authorList>
            <person name="Yamprayoonswat W."/>
            <person name="Boonvisut S."/>
            <person name="Jumpathong W."/>
            <person name="Sittihan S."/>
            <person name="Ruangsuj P."/>
            <person name="Wanthongcharoen S."/>
            <person name="Thongpramul N."/>
            <person name="Pimmason S."/>
            <person name="Yu B."/>
            <person name="Yasawong M."/>
        </authorList>
    </citation>
    <scope>NUCLEOTIDE SEQUENCE [LARGE SCALE GENOMIC DNA]</scope>
    <source>
        <strain evidence="6 7">IM0101</strain>
    </source>
</reference>
<dbReference type="InterPro" id="IPR050103">
    <property type="entry name" value="Class-III_PLP-dep_AT"/>
</dbReference>
<dbReference type="InterPro" id="IPR015424">
    <property type="entry name" value="PyrdxlP-dep_Trfase"/>
</dbReference>
<dbReference type="EC" id="2.6.1.11" evidence="5"/>
<evidence type="ECO:0000256" key="1">
    <source>
        <dbReference type="ARBA" id="ARBA00022576"/>
    </source>
</evidence>
<feature type="binding site" evidence="5">
    <location>
        <position position="274"/>
    </location>
    <ligand>
        <name>pyridoxal 5'-phosphate</name>
        <dbReference type="ChEBI" id="CHEBI:597326"/>
    </ligand>
</feature>
<feature type="binding site" evidence="5">
    <location>
        <position position="273"/>
    </location>
    <ligand>
        <name>N(2)-acetyl-L-ornithine</name>
        <dbReference type="ChEBI" id="CHEBI:57805"/>
    </ligand>
</feature>
<evidence type="ECO:0000313" key="7">
    <source>
        <dbReference type="Proteomes" id="UP000275076"/>
    </source>
</evidence>
<dbReference type="PIRSF" id="PIRSF000521">
    <property type="entry name" value="Transaminase_4ab_Lys_Orn"/>
    <property type="match status" value="1"/>
</dbReference>
<dbReference type="GO" id="GO:0005737">
    <property type="term" value="C:cytoplasm"/>
    <property type="evidence" value="ECO:0007669"/>
    <property type="project" value="UniProtKB-SubCell"/>
</dbReference>
<feature type="binding site" evidence="5">
    <location>
        <position position="131"/>
    </location>
    <ligand>
        <name>pyridoxal 5'-phosphate</name>
        <dbReference type="ChEBI" id="CHEBI:597326"/>
    </ligand>
</feature>
<feature type="binding site" evidence="5">
    <location>
        <position position="134"/>
    </location>
    <ligand>
        <name>N(2)-acetyl-L-ornithine</name>
        <dbReference type="ChEBI" id="CHEBI:57805"/>
    </ligand>
</feature>
<keyword evidence="4 5" id="KW-0663">Pyridoxal phosphate</keyword>
<comment type="subunit">
    <text evidence="5">Homodimer.</text>
</comment>
<accession>A0A3R9Q0T5</accession>
<dbReference type="PANTHER" id="PTHR11986:SF79">
    <property type="entry name" value="ACETYLORNITHINE AMINOTRANSFERASE, MITOCHONDRIAL"/>
    <property type="match status" value="1"/>
</dbReference>
<dbReference type="GO" id="GO:0030170">
    <property type="term" value="F:pyridoxal phosphate binding"/>
    <property type="evidence" value="ECO:0007669"/>
    <property type="project" value="InterPro"/>
</dbReference>
<dbReference type="Gene3D" id="3.90.1150.10">
    <property type="entry name" value="Aspartate Aminotransferase, domain 1"/>
    <property type="match status" value="1"/>
</dbReference>
<keyword evidence="1 5" id="KW-0032">Aminotransferase</keyword>
<dbReference type="NCBIfam" id="NF002325">
    <property type="entry name" value="PRK01278.1"/>
    <property type="match status" value="1"/>
</dbReference>
<keyword evidence="5" id="KW-0055">Arginine biosynthesis</keyword>
<organism evidence="6 7">
    <name type="scientific">Salibacterium salarium</name>
    <dbReference type="NCBI Taxonomy" id="284579"/>
    <lineage>
        <taxon>Bacteria</taxon>
        <taxon>Bacillati</taxon>
        <taxon>Bacillota</taxon>
        <taxon>Bacilli</taxon>
        <taxon>Bacillales</taxon>
        <taxon>Bacillaceae</taxon>
    </lineage>
</organism>
<feature type="modified residue" description="N6-(pyridoxal phosphate)lysine" evidence="5">
    <location>
        <position position="245"/>
    </location>
</feature>
<evidence type="ECO:0000256" key="5">
    <source>
        <dbReference type="HAMAP-Rule" id="MF_01107"/>
    </source>
</evidence>
<keyword evidence="2 5" id="KW-0028">Amino-acid biosynthesis</keyword>
<dbReference type="OrthoDB" id="9807885at2"/>
<evidence type="ECO:0000256" key="4">
    <source>
        <dbReference type="ARBA" id="ARBA00022898"/>
    </source>
</evidence>
<dbReference type="FunFam" id="3.40.640.10:FF:000004">
    <property type="entry name" value="Acetylornithine aminotransferase"/>
    <property type="match status" value="1"/>
</dbReference>
<dbReference type="NCBIfam" id="TIGR00707">
    <property type="entry name" value="argD"/>
    <property type="match status" value="1"/>
</dbReference>
<gene>
    <name evidence="5" type="primary">argD</name>
    <name evidence="6" type="ORF">D7Z54_22125</name>
</gene>
<comment type="pathway">
    <text evidence="5">Amino-acid biosynthesis; L-arginine biosynthesis; N(2)-acetyl-L-ornithine from L-glutamate: step 4/4.</text>
</comment>
<dbReference type="HAMAP" id="MF_01107">
    <property type="entry name" value="ArgD_aminotrans_3"/>
    <property type="match status" value="1"/>
</dbReference>
<dbReference type="InterPro" id="IPR004636">
    <property type="entry name" value="AcOrn/SuccOrn_fam"/>
</dbReference>
<dbReference type="UniPathway" id="UPA00068">
    <property type="reaction ID" value="UER00109"/>
</dbReference>
<dbReference type="InterPro" id="IPR005814">
    <property type="entry name" value="Aminotrans_3"/>
</dbReference>
<dbReference type="AlphaFoldDB" id="A0A3R9Q0T5"/>
<dbReference type="GO" id="GO:0006526">
    <property type="term" value="P:L-arginine biosynthetic process"/>
    <property type="evidence" value="ECO:0007669"/>
    <property type="project" value="UniProtKB-UniRule"/>
</dbReference>
<dbReference type="InterPro" id="IPR015421">
    <property type="entry name" value="PyrdxlP-dep_Trfase_major"/>
</dbReference>
<dbReference type="InterPro" id="IPR049704">
    <property type="entry name" value="Aminotrans_3_PPA_site"/>
</dbReference>